<dbReference type="Proteomes" id="UP000095286">
    <property type="component" value="Unplaced"/>
</dbReference>
<dbReference type="WBParaSite" id="RSKR_0000045200.1">
    <property type="protein sequence ID" value="RSKR_0000045200.1"/>
    <property type="gene ID" value="RSKR_0000045200"/>
</dbReference>
<sequence length="232" mass="23304">MVSCKLVLVILLAVAPYSVMSQAAAGAVCDATITCAATLACNEKPPADTPTGTFVCSKACTVNTDCVAPATCTPGTLAPVKSTCNLSALPTNGCKVACVSPLVCNTANLQCEAATTTTTTTVATTTTTVACSDIARKLGYLLNLIHLYLANCAALKAQGLCTDAKYLALMSSDCASTCGTCGSVGSVTTTTSATSCVDTLSSTTTTCTAMASLCNSGAYKEFMLSVSSNDPL</sequence>
<proteinExistence type="predicted"/>
<evidence type="ECO:0000313" key="2">
    <source>
        <dbReference type="WBParaSite" id="RSKR_0000045200.1"/>
    </source>
</evidence>
<name>A0AC35TH88_9BILA</name>
<accession>A0AC35TH88</accession>
<organism evidence="1 2">
    <name type="scientific">Rhabditophanes sp. KR3021</name>
    <dbReference type="NCBI Taxonomy" id="114890"/>
    <lineage>
        <taxon>Eukaryota</taxon>
        <taxon>Metazoa</taxon>
        <taxon>Ecdysozoa</taxon>
        <taxon>Nematoda</taxon>
        <taxon>Chromadorea</taxon>
        <taxon>Rhabditida</taxon>
        <taxon>Tylenchina</taxon>
        <taxon>Panagrolaimomorpha</taxon>
        <taxon>Strongyloidoidea</taxon>
        <taxon>Alloionematidae</taxon>
        <taxon>Rhabditophanes</taxon>
    </lineage>
</organism>
<protein>
    <submittedName>
        <fullName evidence="2">ShKT domain-containing protein</fullName>
    </submittedName>
</protein>
<evidence type="ECO:0000313" key="1">
    <source>
        <dbReference type="Proteomes" id="UP000095286"/>
    </source>
</evidence>
<reference evidence="2" key="1">
    <citation type="submission" date="2016-11" db="UniProtKB">
        <authorList>
            <consortium name="WormBaseParasite"/>
        </authorList>
    </citation>
    <scope>IDENTIFICATION</scope>
    <source>
        <strain evidence="2">KR3021</strain>
    </source>
</reference>